<dbReference type="InterPro" id="IPR027417">
    <property type="entry name" value="P-loop_NTPase"/>
</dbReference>
<protein>
    <submittedName>
        <fullName evidence="2">GTP-binding protein</fullName>
    </submittedName>
</protein>
<dbReference type="NCBIfam" id="TIGR00231">
    <property type="entry name" value="small_GTP"/>
    <property type="match status" value="1"/>
</dbReference>
<keyword evidence="3" id="KW-1185">Reference proteome</keyword>
<reference evidence="3" key="1">
    <citation type="submission" date="2019-08" db="EMBL/GenBank/DDBJ databases">
        <title>Limnoglobus roseus gen. nov., sp. nov., a novel freshwater planctomycete with a giant genome from the family Gemmataceae.</title>
        <authorList>
            <person name="Kulichevskaya I.S."/>
            <person name="Naumoff D.G."/>
            <person name="Miroshnikov K."/>
            <person name="Ivanova A."/>
            <person name="Philippov D.A."/>
            <person name="Hakobyan A."/>
            <person name="Rijpstra I.C."/>
            <person name="Sinninghe Damste J.S."/>
            <person name="Liesack W."/>
            <person name="Dedysh S.N."/>
        </authorList>
    </citation>
    <scope>NUCLEOTIDE SEQUENCE [LARGE SCALE GENOMIC DNA]</scope>
    <source>
        <strain evidence="3">PX52</strain>
    </source>
</reference>
<dbReference type="KEGG" id="lrs:PX52LOC_06027"/>
<sequence length="353" mass="37169">MTTQRLLTPPGTGAIATLEVAGPQAWDVVRSLFHPAGGKPLPPQPVLHRVWFGRLGEAAGDEVVVGVRQLDPPILEIHSHGGRRVVQWVTNLFSQQGVMPQPRSDESPWSLLEQAPTVRTAGVLLDQCHGAFERRVRDLLASPSPAKLARLAALGSVGRHLIAPWKVVIAGAPNVGKSSLVNAIAGYQRSITSPVAGTTRDVVTTFAALDGWPVELADTAGLRVAAESLEASGIDLARRFLREADLIVWLLDGSDVHAVWPGETDGDPTRRVMVVNKADQPTATALPDDLPRISATSGEGIAALIAEIVARLVPFPPQPGEGVPYTPALADIVQAANNDPANGLPLLAGVVAS</sequence>
<accession>A0A5C1ALB3</accession>
<dbReference type="CDD" id="cd04164">
    <property type="entry name" value="trmE"/>
    <property type="match status" value="1"/>
</dbReference>
<dbReference type="GO" id="GO:0005525">
    <property type="term" value="F:GTP binding"/>
    <property type="evidence" value="ECO:0007669"/>
    <property type="project" value="InterPro"/>
</dbReference>
<proteinExistence type="predicted"/>
<dbReference type="EMBL" id="CP042425">
    <property type="protein sequence ID" value="QEL18977.1"/>
    <property type="molecule type" value="Genomic_DNA"/>
</dbReference>
<dbReference type="Gene3D" id="3.40.50.300">
    <property type="entry name" value="P-loop containing nucleotide triphosphate hydrolases"/>
    <property type="match status" value="1"/>
</dbReference>
<evidence type="ECO:0000313" key="3">
    <source>
        <dbReference type="Proteomes" id="UP000324974"/>
    </source>
</evidence>
<evidence type="ECO:0000313" key="2">
    <source>
        <dbReference type="EMBL" id="QEL18977.1"/>
    </source>
</evidence>
<dbReference type="InterPro" id="IPR031168">
    <property type="entry name" value="G_TrmE"/>
</dbReference>
<dbReference type="SUPFAM" id="SSF103025">
    <property type="entry name" value="Folate-binding domain"/>
    <property type="match status" value="1"/>
</dbReference>
<dbReference type="SUPFAM" id="SSF52540">
    <property type="entry name" value="P-loop containing nucleoside triphosphate hydrolases"/>
    <property type="match status" value="1"/>
</dbReference>
<dbReference type="InterPro" id="IPR006073">
    <property type="entry name" value="GTP-bd"/>
</dbReference>
<dbReference type="OrthoDB" id="9805918at2"/>
<name>A0A5C1ALB3_9BACT</name>
<dbReference type="RefSeq" id="WP_149113422.1">
    <property type="nucleotide sequence ID" value="NZ_CP042425.1"/>
</dbReference>
<dbReference type="GO" id="GO:0002098">
    <property type="term" value="P:tRNA wobble uridine modification"/>
    <property type="evidence" value="ECO:0007669"/>
    <property type="project" value="TreeGrafter"/>
</dbReference>
<dbReference type="InterPro" id="IPR027266">
    <property type="entry name" value="TrmE/GcvT-like"/>
</dbReference>
<organism evidence="2 3">
    <name type="scientific">Limnoglobus roseus</name>
    <dbReference type="NCBI Taxonomy" id="2598579"/>
    <lineage>
        <taxon>Bacteria</taxon>
        <taxon>Pseudomonadati</taxon>
        <taxon>Planctomycetota</taxon>
        <taxon>Planctomycetia</taxon>
        <taxon>Gemmatales</taxon>
        <taxon>Gemmataceae</taxon>
        <taxon>Limnoglobus</taxon>
    </lineage>
</organism>
<dbReference type="Gene3D" id="3.30.1360.120">
    <property type="entry name" value="Probable tRNA modification gtpase trme, domain 1"/>
    <property type="match status" value="1"/>
</dbReference>
<feature type="domain" description="G" evidence="1">
    <location>
        <begin position="166"/>
        <end position="255"/>
    </location>
</feature>
<dbReference type="GO" id="GO:0005829">
    <property type="term" value="C:cytosol"/>
    <property type="evidence" value="ECO:0007669"/>
    <property type="project" value="TreeGrafter"/>
</dbReference>
<dbReference type="PANTHER" id="PTHR42714">
    <property type="entry name" value="TRNA MODIFICATION GTPASE GTPBP3"/>
    <property type="match status" value="1"/>
</dbReference>
<dbReference type="InterPro" id="IPR005225">
    <property type="entry name" value="Small_GTP-bd"/>
</dbReference>
<dbReference type="Pfam" id="PF01926">
    <property type="entry name" value="MMR_HSR1"/>
    <property type="match status" value="1"/>
</dbReference>
<evidence type="ECO:0000259" key="1">
    <source>
        <dbReference type="Pfam" id="PF01926"/>
    </source>
</evidence>
<dbReference type="AlphaFoldDB" id="A0A5C1ALB3"/>
<dbReference type="Proteomes" id="UP000324974">
    <property type="component" value="Chromosome"/>
</dbReference>
<dbReference type="GO" id="GO:0030488">
    <property type="term" value="P:tRNA methylation"/>
    <property type="evidence" value="ECO:0007669"/>
    <property type="project" value="TreeGrafter"/>
</dbReference>
<gene>
    <name evidence="2" type="ORF">PX52LOC_06027</name>
</gene>
<dbReference type="PANTHER" id="PTHR42714:SF2">
    <property type="entry name" value="TRNA MODIFICATION GTPASE GTPBP3, MITOCHONDRIAL"/>
    <property type="match status" value="1"/>
</dbReference>